<dbReference type="RefSeq" id="WP_157329473.1">
    <property type="nucleotide sequence ID" value="NZ_JANADL010000005.1"/>
</dbReference>
<proteinExistence type="predicted"/>
<dbReference type="AlphaFoldDB" id="A0A844TFW8"/>
<dbReference type="EMBL" id="WQNE01000006">
    <property type="protein sequence ID" value="MVT73510.1"/>
    <property type="molecule type" value="Genomic_DNA"/>
</dbReference>
<organism evidence="2 3">
    <name type="scientific">Bradyrhizobium cajani</name>
    <dbReference type="NCBI Taxonomy" id="1928661"/>
    <lineage>
        <taxon>Bacteria</taxon>
        <taxon>Pseudomonadati</taxon>
        <taxon>Pseudomonadota</taxon>
        <taxon>Alphaproteobacteria</taxon>
        <taxon>Hyphomicrobiales</taxon>
        <taxon>Nitrobacteraceae</taxon>
        <taxon>Bradyrhizobium</taxon>
    </lineage>
</organism>
<dbReference type="InterPro" id="IPR018317">
    <property type="entry name" value="QueC"/>
</dbReference>
<sequence length="458" mass="51053">MTVTAYNATISEKSIDIVEGGRKPRKGRIAFNLDQNLEFSIEALRSYAFARWETVIYDAMVVSASIEFSDLSVKRPSRGWARRITLRIPVHDPLRWSDPLVSNALHDALGFLTGDFWTLEFVQRSKSVAAPIQECLPFPRPTEAVIAYSEGMDSLAVAGLAGKTLGDKLVRVRVGSKAADKTTIDGQPQPFARVPYRFKKIKTSNRESSARTRGFKFALISGLAAYLADARQILVPESGQGSIGPALVTVSHAYPDYRNHPLFTKRMARFLAALLKNPVEFVFPRLWNTKGETLREFTTLPESETWKTTRSCWRDVRWSALDHKHLQCGICAACMLRRMSVHAAGLREEDGIYICTDLRAPSLDAAIHPDFTRNSRAFEQYAIAGTLHLDHMADMAGANARPAVQRHAILTGMALGISTADAEDKIIGMLERHAAEWSNFLDGLGENSFIRKWTRASQ</sequence>
<accession>A0A844TFW8</accession>
<dbReference type="GO" id="GO:0008616">
    <property type="term" value="P:tRNA queuosine(34) biosynthetic process"/>
    <property type="evidence" value="ECO:0007669"/>
    <property type="project" value="UniProtKB-KW"/>
</dbReference>
<dbReference type="Pfam" id="PF06508">
    <property type="entry name" value="QueC"/>
    <property type="match status" value="1"/>
</dbReference>
<dbReference type="Proteomes" id="UP000449969">
    <property type="component" value="Unassembled WGS sequence"/>
</dbReference>
<evidence type="ECO:0008006" key="4">
    <source>
        <dbReference type="Google" id="ProtNLM"/>
    </source>
</evidence>
<name>A0A844TFW8_9BRAD</name>
<gene>
    <name evidence="2" type="ORF">GPL20_10460</name>
</gene>
<dbReference type="OrthoDB" id="9789567at2"/>
<comment type="caution">
    <text evidence="2">The sequence shown here is derived from an EMBL/GenBank/DDBJ whole genome shotgun (WGS) entry which is preliminary data.</text>
</comment>
<keyword evidence="1" id="KW-0671">Queuosine biosynthesis</keyword>
<reference evidence="2 3" key="1">
    <citation type="submission" date="2019-12" db="EMBL/GenBank/DDBJ databases">
        <title>Draft genome sequences Bradyrhizobium cajani AMBPC1010, Bradyrhizobium pachyrhizi AMBPC1040 and Bradyrhizobium yuanmingense ALSPC3051, three plant growth promoting strains isolated from nodules of Cajanus cajan L. in Dominican Republic.</title>
        <authorList>
            <person name="Flores-Felix J.D."/>
            <person name="Araujo J."/>
            <person name="Diaz-Alcantara C."/>
            <person name="Gonzalez-Andres F."/>
            <person name="Velazquez E."/>
        </authorList>
    </citation>
    <scope>NUCLEOTIDE SEQUENCE [LARGE SCALE GENOMIC DNA]</scope>
    <source>
        <strain evidence="2 3">1010</strain>
    </source>
</reference>
<evidence type="ECO:0000313" key="2">
    <source>
        <dbReference type="EMBL" id="MVT73510.1"/>
    </source>
</evidence>
<dbReference type="InterPro" id="IPR014729">
    <property type="entry name" value="Rossmann-like_a/b/a_fold"/>
</dbReference>
<dbReference type="SUPFAM" id="SSF52402">
    <property type="entry name" value="Adenine nucleotide alpha hydrolases-like"/>
    <property type="match status" value="1"/>
</dbReference>
<evidence type="ECO:0000256" key="1">
    <source>
        <dbReference type="ARBA" id="ARBA00022785"/>
    </source>
</evidence>
<keyword evidence="3" id="KW-1185">Reference proteome</keyword>
<dbReference type="Gene3D" id="3.40.50.620">
    <property type="entry name" value="HUPs"/>
    <property type="match status" value="1"/>
</dbReference>
<protein>
    <recommendedName>
        <fullName evidence="4">ATPase</fullName>
    </recommendedName>
</protein>
<evidence type="ECO:0000313" key="3">
    <source>
        <dbReference type="Proteomes" id="UP000449969"/>
    </source>
</evidence>